<dbReference type="PIRSF" id="PIRSF036625">
    <property type="entry name" value="GAF_ANTAR"/>
    <property type="match status" value="1"/>
</dbReference>
<dbReference type="InterPro" id="IPR005561">
    <property type="entry name" value="ANTAR"/>
</dbReference>
<protein>
    <submittedName>
        <fullName evidence="4">GAF and ANTAR domain-containing protein</fullName>
    </submittedName>
</protein>
<dbReference type="InterPro" id="IPR003018">
    <property type="entry name" value="GAF"/>
</dbReference>
<dbReference type="Pfam" id="PF13185">
    <property type="entry name" value="GAF_2"/>
    <property type="match status" value="1"/>
</dbReference>
<organism evidence="4 5">
    <name type="scientific">Terrabacter terrigena</name>
    <dbReference type="NCBI Taxonomy" id="574718"/>
    <lineage>
        <taxon>Bacteria</taxon>
        <taxon>Bacillati</taxon>
        <taxon>Actinomycetota</taxon>
        <taxon>Actinomycetes</taxon>
        <taxon>Micrococcales</taxon>
        <taxon>Intrasporangiaceae</taxon>
        <taxon>Terrabacter</taxon>
    </lineage>
</organism>
<dbReference type="InterPro" id="IPR029016">
    <property type="entry name" value="GAF-like_dom_sf"/>
</dbReference>
<keyword evidence="5" id="KW-1185">Reference proteome</keyword>
<evidence type="ECO:0000256" key="2">
    <source>
        <dbReference type="ARBA" id="ARBA00023163"/>
    </source>
</evidence>
<dbReference type="EMBL" id="JBHTKH010000022">
    <property type="protein sequence ID" value="MFD1056646.1"/>
    <property type="molecule type" value="Genomic_DNA"/>
</dbReference>
<accession>A0ABW3N1G7</accession>
<comment type="caution">
    <text evidence="4">The sequence shown here is derived from an EMBL/GenBank/DDBJ whole genome shotgun (WGS) entry which is preliminary data.</text>
</comment>
<proteinExistence type="predicted"/>
<dbReference type="Pfam" id="PF03861">
    <property type="entry name" value="ANTAR"/>
    <property type="match status" value="1"/>
</dbReference>
<feature type="domain" description="ANTAR" evidence="3">
    <location>
        <begin position="169"/>
        <end position="230"/>
    </location>
</feature>
<evidence type="ECO:0000313" key="4">
    <source>
        <dbReference type="EMBL" id="MFD1056646.1"/>
    </source>
</evidence>
<evidence type="ECO:0000259" key="3">
    <source>
        <dbReference type="PROSITE" id="PS50921"/>
    </source>
</evidence>
<dbReference type="SMART" id="SM01012">
    <property type="entry name" value="ANTAR"/>
    <property type="match status" value="1"/>
</dbReference>
<sequence>MIAIEKLTDMFVAVADTLVADFDIIEFLELVAQKATTISAATAAGIVLGDPVGKLQFVAASEESVRLLEALAVQLEEGPCQDCFHTGVPVVNTDLTQPEAQTRWPAFADRAAAMGYRSVHALPMRHQGATVGALTLLSAHPHPLEAADVRVIQAIADIATIGILQERSIHAGDVLTEQLQFALVSRISIEQAKGILSRIHATSVETAFTILRSYARSEGLRLSTVAAEVVTTPDRHPTLTRPPQR</sequence>
<keyword evidence="1" id="KW-0805">Transcription regulation</keyword>
<dbReference type="Proteomes" id="UP001597046">
    <property type="component" value="Unassembled WGS sequence"/>
</dbReference>
<name>A0ABW3N1G7_9MICO</name>
<dbReference type="Gene3D" id="1.10.10.10">
    <property type="entry name" value="Winged helix-like DNA-binding domain superfamily/Winged helix DNA-binding domain"/>
    <property type="match status" value="1"/>
</dbReference>
<reference evidence="5" key="1">
    <citation type="journal article" date="2019" name="Int. J. Syst. Evol. Microbiol.">
        <title>The Global Catalogue of Microorganisms (GCM) 10K type strain sequencing project: providing services to taxonomists for standard genome sequencing and annotation.</title>
        <authorList>
            <consortium name="The Broad Institute Genomics Platform"/>
            <consortium name="The Broad Institute Genome Sequencing Center for Infectious Disease"/>
            <person name="Wu L."/>
            <person name="Ma J."/>
        </authorList>
    </citation>
    <scope>NUCLEOTIDE SEQUENCE [LARGE SCALE GENOMIC DNA]</scope>
    <source>
        <strain evidence="5">CCUG 57508</strain>
    </source>
</reference>
<keyword evidence="2" id="KW-0804">Transcription</keyword>
<evidence type="ECO:0000256" key="1">
    <source>
        <dbReference type="ARBA" id="ARBA00023015"/>
    </source>
</evidence>
<dbReference type="InterPro" id="IPR012074">
    <property type="entry name" value="GAF_ANTAR"/>
</dbReference>
<dbReference type="SUPFAM" id="SSF55781">
    <property type="entry name" value="GAF domain-like"/>
    <property type="match status" value="1"/>
</dbReference>
<dbReference type="Gene3D" id="3.30.450.40">
    <property type="match status" value="1"/>
</dbReference>
<gene>
    <name evidence="4" type="ORF">ACFQ2V_20260</name>
</gene>
<evidence type="ECO:0000313" key="5">
    <source>
        <dbReference type="Proteomes" id="UP001597046"/>
    </source>
</evidence>
<dbReference type="RefSeq" id="WP_386054753.1">
    <property type="nucleotide sequence ID" value="NZ_JBHTKH010000022.1"/>
</dbReference>
<dbReference type="PROSITE" id="PS50921">
    <property type="entry name" value="ANTAR"/>
    <property type="match status" value="1"/>
</dbReference>
<dbReference type="InterPro" id="IPR036388">
    <property type="entry name" value="WH-like_DNA-bd_sf"/>
</dbReference>